<protein>
    <submittedName>
        <fullName evidence="2">Uncharacterized protein</fullName>
    </submittedName>
</protein>
<feature type="signal peptide" evidence="1">
    <location>
        <begin position="1"/>
        <end position="20"/>
    </location>
</feature>
<dbReference type="Proteomes" id="UP000477386">
    <property type="component" value="Unassembled WGS sequence"/>
</dbReference>
<keyword evidence="3" id="KW-1185">Reference proteome</keyword>
<keyword evidence="1" id="KW-0732">Signal</keyword>
<dbReference type="Gene3D" id="2.120.10.30">
    <property type="entry name" value="TolB, C-terminal domain"/>
    <property type="match status" value="1"/>
</dbReference>
<dbReference type="RefSeq" id="WP_164039478.1">
    <property type="nucleotide sequence ID" value="NZ_JAAGNZ010000001.1"/>
</dbReference>
<evidence type="ECO:0000256" key="1">
    <source>
        <dbReference type="SAM" id="SignalP"/>
    </source>
</evidence>
<dbReference type="PANTHER" id="PTHR36842">
    <property type="entry name" value="PROTEIN TOLB HOMOLOG"/>
    <property type="match status" value="1"/>
</dbReference>
<dbReference type="InterPro" id="IPR011042">
    <property type="entry name" value="6-blade_b-propeller_TolB-like"/>
</dbReference>
<comment type="caution">
    <text evidence="2">The sequence shown here is derived from an EMBL/GenBank/DDBJ whole genome shotgun (WGS) entry which is preliminary data.</text>
</comment>
<proteinExistence type="predicted"/>
<evidence type="ECO:0000313" key="3">
    <source>
        <dbReference type="Proteomes" id="UP000477386"/>
    </source>
</evidence>
<gene>
    <name evidence="2" type="ORF">GK091_14520</name>
</gene>
<name>A0A6M0IMG7_9BACT</name>
<organism evidence="2 3">
    <name type="scientific">Spirosoma agri</name>
    <dbReference type="NCBI Taxonomy" id="1987381"/>
    <lineage>
        <taxon>Bacteria</taxon>
        <taxon>Pseudomonadati</taxon>
        <taxon>Bacteroidota</taxon>
        <taxon>Cytophagia</taxon>
        <taxon>Cytophagales</taxon>
        <taxon>Cytophagaceae</taxon>
        <taxon>Spirosoma</taxon>
    </lineage>
</organism>
<accession>A0A6M0IMG7</accession>
<sequence length="981" mass="110832">MLRRALSTALFLLVVPMTNAQILPILDQNPPSLHWYRLTTPHFRVLYPTGLDSTAQRTARRLESLYEPVSASLGKKPRRISLLLQNQTTNSNGFVTLFPRRSEFFAVPPQDPGLLGTFNWLDLLAVHEYRHVVQNDKALQGYGRVFYTLFGNAGLFLPLLTVPDWFAEGDAVSTETLLSTSGRGRIPNFDLGMRANLLAGRRFDYQKAVSGSYRDNVPNHYVLGYFMTTYLKRTYGPDVWSRVLNRNYHRFPWPFAFSASIKDETGLRTDDIYRKAMNDMTETWQKQQERLVSTPVTTFPVNAEKQQSKRPIFTSYQNPQYLTDSTVLCVKSGLGDTPRLVILDKNGQEKTVFVQGFPNDPAMLSATATNACWIEFGYDPRWRQRIYSNIRLLDLTTGKLTRLTHRARYTVAALSPDNAKLVVVDNTERYKARLRILDAKSGKLLNELLNPDDEFYLHPRWQSDNRTLVVVSLKNGEKTIQTIDTQTGTRTDLLPRVNENLSNPQPWGDFILYNSPRSGIDNVYAVNVRTKQVFQVTSRPLAAYHATVSPSGTRLAFEDFSATGYRIADMPLNPADWKAVPTNPTAPGQTQPVRYFGSLAGMEPGAAQGRRILADSLPASAPYPPSRFRRLANAINVYSWGPNVASTGQALSVGLSSQDLLSTTQIGVGYAYDQSERVGNFYANLSYQGLYPIIDLSFQRGNRNTSLYIDRTAPADSLRSDQWQYNQLTAGFRLPFQLTNSKYSQNMSLSAYYNFLQVTGYDLPVRYITDVGSAGSVNAITYGFSYSRLLRQSKRDVAPRMGQTLSANWRTTPFGGRLAGEQWGVQGNVFLPGLGKHHSIRLRAGYQQQAQGSYRFSALIFYPRGQSYVSDDKIAAGNVEYRLPVADTHWSLGRWLYVQRIKAGGFFDLAEGQSRVDVRDIYGRLRGYETQTRAYRTTGLDVSFVFNALRLRTPFEAGFRTIYNITTQQWLIQPLVIDIGF</sequence>
<dbReference type="SUPFAM" id="SSF69304">
    <property type="entry name" value="Tricorn protease N-terminal domain"/>
    <property type="match status" value="1"/>
</dbReference>
<reference evidence="2 3" key="1">
    <citation type="submission" date="2020-02" db="EMBL/GenBank/DDBJ databases">
        <title>Draft genome sequence of two Spirosoma agri KCTC 52727 and Spirosoma terrae KCTC 52035.</title>
        <authorList>
            <person name="Rojas J."/>
            <person name="Ambika Manirajan B."/>
            <person name="Ratering S."/>
            <person name="Suarez C."/>
            <person name="Schnell S."/>
        </authorList>
    </citation>
    <scope>NUCLEOTIDE SEQUENCE [LARGE SCALE GENOMIC DNA]</scope>
    <source>
        <strain evidence="2 3">KCTC 52727</strain>
    </source>
</reference>
<feature type="chain" id="PRO_5027041288" evidence="1">
    <location>
        <begin position="21"/>
        <end position="981"/>
    </location>
</feature>
<evidence type="ECO:0000313" key="2">
    <source>
        <dbReference type="EMBL" id="NEU68103.1"/>
    </source>
</evidence>
<dbReference type="PANTHER" id="PTHR36842:SF1">
    <property type="entry name" value="PROTEIN TOLB"/>
    <property type="match status" value="1"/>
</dbReference>
<dbReference type="EMBL" id="JAAGNZ010000001">
    <property type="protein sequence ID" value="NEU68103.1"/>
    <property type="molecule type" value="Genomic_DNA"/>
</dbReference>
<dbReference type="AlphaFoldDB" id="A0A6M0IMG7"/>